<protein>
    <submittedName>
        <fullName evidence="9">Uncharacterized protein</fullName>
    </submittedName>
</protein>
<keyword evidence="10" id="KW-1185">Reference proteome</keyword>
<organism evidence="9 10">
    <name type="scientific">Mytilus coruscus</name>
    <name type="common">Sea mussel</name>
    <dbReference type="NCBI Taxonomy" id="42192"/>
    <lineage>
        <taxon>Eukaryota</taxon>
        <taxon>Metazoa</taxon>
        <taxon>Spiralia</taxon>
        <taxon>Lophotrochozoa</taxon>
        <taxon>Mollusca</taxon>
        <taxon>Bivalvia</taxon>
        <taxon>Autobranchia</taxon>
        <taxon>Pteriomorphia</taxon>
        <taxon>Mytilida</taxon>
        <taxon>Mytiloidea</taxon>
        <taxon>Mytilidae</taxon>
        <taxon>Mytilinae</taxon>
        <taxon>Mytilus</taxon>
    </lineage>
</organism>
<dbReference type="AlphaFoldDB" id="A0A6J8BIX7"/>
<dbReference type="InterPro" id="IPR053820">
    <property type="entry name" value="MSL3_chromo-like"/>
</dbReference>
<keyword evidence="2" id="KW-0156">Chromatin regulator</keyword>
<evidence type="ECO:0000313" key="9">
    <source>
        <dbReference type="EMBL" id="CAC5383341.1"/>
    </source>
</evidence>
<dbReference type="Pfam" id="PF05712">
    <property type="entry name" value="MRG"/>
    <property type="match status" value="2"/>
</dbReference>
<dbReference type="Proteomes" id="UP000507470">
    <property type="component" value="Unassembled WGS sequence"/>
</dbReference>
<evidence type="ECO:0000256" key="3">
    <source>
        <dbReference type="ARBA" id="ARBA00023015"/>
    </source>
</evidence>
<evidence type="ECO:0000256" key="5">
    <source>
        <dbReference type="ARBA" id="ARBA00023242"/>
    </source>
</evidence>
<feature type="compositionally biased region" description="Polar residues" evidence="6">
    <location>
        <begin position="490"/>
        <end position="512"/>
    </location>
</feature>
<dbReference type="FunFam" id="2.30.30.140:FF:000042">
    <property type="entry name" value="male-specific lethal 3 homolog"/>
    <property type="match status" value="1"/>
</dbReference>
<feature type="region of interest" description="Disordered" evidence="6">
    <location>
        <begin position="113"/>
        <end position="181"/>
    </location>
</feature>
<dbReference type="GO" id="GO:0005634">
    <property type="term" value="C:nucleus"/>
    <property type="evidence" value="ECO:0007669"/>
    <property type="project" value="UniProtKB-SubCell"/>
</dbReference>
<name>A0A6J8BIX7_MYTCO</name>
<dbReference type="InterPro" id="IPR038217">
    <property type="entry name" value="MRG_C_sf"/>
</dbReference>
<keyword evidence="5" id="KW-0539">Nucleus</keyword>
<evidence type="ECO:0000256" key="4">
    <source>
        <dbReference type="ARBA" id="ARBA00023163"/>
    </source>
</evidence>
<evidence type="ECO:0000313" key="10">
    <source>
        <dbReference type="Proteomes" id="UP000507470"/>
    </source>
</evidence>
<feature type="domain" description="MSL3 chromodomain-like" evidence="8">
    <location>
        <begin position="10"/>
        <end position="86"/>
    </location>
</feature>
<dbReference type="GO" id="GO:0006325">
    <property type="term" value="P:chromatin organization"/>
    <property type="evidence" value="ECO:0007669"/>
    <property type="project" value="UniProtKB-KW"/>
</dbReference>
<dbReference type="GO" id="GO:0072487">
    <property type="term" value="C:MSL complex"/>
    <property type="evidence" value="ECO:0007669"/>
    <property type="project" value="TreeGrafter"/>
</dbReference>
<dbReference type="PROSITE" id="PS51640">
    <property type="entry name" value="MRG"/>
    <property type="match status" value="1"/>
</dbReference>
<evidence type="ECO:0000256" key="6">
    <source>
        <dbReference type="SAM" id="MobiDB-lite"/>
    </source>
</evidence>
<evidence type="ECO:0000259" key="7">
    <source>
        <dbReference type="Pfam" id="PF05712"/>
    </source>
</evidence>
<evidence type="ECO:0000256" key="1">
    <source>
        <dbReference type="ARBA" id="ARBA00004123"/>
    </source>
</evidence>
<keyword evidence="3" id="KW-0805">Transcription regulation</keyword>
<dbReference type="InterPro" id="IPR016197">
    <property type="entry name" value="Chromo-like_dom_sf"/>
</dbReference>
<dbReference type="InterPro" id="IPR008676">
    <property type="entry name" value="MRG"/>
</dbReference>
<keyword evidence="4" id="KW-0804">Transcription</keyword>
<dbReference type="PANTHER" id="PTHR10880:SF15">
    <property type="entry name" value="MSL COMPLEX SUBUNIT 3"/>
    <property type="match status" value="1"/>
</dbReference>
<gene>
    <name evidence="9" type="ORF">MCOR_19099</name>
</gene>
<feature type="compositionally biased region" description="Basic and acidic residues" evidence="6">
    <location>
        <begin position="405"/>
        <end position="418"/>
    </location>
</feature>
<proteinExistence type="predicted"/>
<feature type="region of interest" description="Disordered" evidence="6">
    <location>
        <begin position="394"/>
        <end position="512"/>
    </location>
</feature>
<feature type="compositionally biased region" description="Acidic residues" evidence="6">
    <location>
        <begin position="127"/>
        <end position="144"/>
    </location>
</feature>
<sequence length="597" mass="67989">MSIRGIKFIYSVGEPVLCFEPDPTKARVLYDAKILDTEVTHNKHGQRIPAYHIHFQGWNNSWDRVVAENSILENTEENRILMKQLSDATRRFSSNKSRNKHIDAILKRTFKGRSPLAESDDDHQNVSDEEDDDLEEESGDEEEENGRIEDDGIENGVQNGEHDEDDSQSLEGSEISGKSNKSEDRKKKLLLEFEIPEVLKEELEKDYLSINRDDMLVSLPTEHNVINILESFVKTFCVNLMCGTPGKPRYLDKEGNNIPFEKNIHLCKELVDGLRICFDFTVIFCVSVYTCVKNYIHLCKELVDGLRICFDYTLPLVLLYDNERQQYNKLQTTYKYKGETKTSMQSPGRPPGRGRPPKHHTAASSSFNGEPSPKLPKLSPKIFKKEKIDFTQEEEITPRRLTRQSIHEVVKKDTDKVSGTESSSADDNERDIDKKSDSVASSHKRGRKRRKSSGNKDLTELKEEEIPPERPGPSTRRGDRPPPLLLPSAVSGQDKTQESTGSNESSDSNTAANREEVINSVLSWQLLPPEAYHTYAPSLVYGAQHLLRIFVKMPDLIMSMDMSESKVQALVSLLEHFLDYLTERRTELFTSASYKSA</sequence>
<evidence type="ECO:0000259" key="8">
    <source>
        <dbReference type="Pfam" id="PF22732"/>
    </source>
</evidence>
<dbReference type="Pfam" id="PF22732">
    <property type="entry name" value="MSL3_chromo-like"/>
    <property type="match status" value="1"/>
</dbReference>
<feature type="compositionally biased region" description="Basic residues" evidence="6">
    <location>
        <begin position="442"/>
        <end position="453"/>
    </location>
</feature>
<dbReference type="SUPFAM" id="SSF54160">
    <property type="entry name" value="Chromo domain-like"/>
    <property type="match status" value="1"/>
</dbReference>
<feature type="domain" description="MRG" evidence="7">
    <location>
        <begin position="296"/>
        <end position="595"/>
    </location>
</feature>
<dbReference type="Gene3D" id="1.10.274.30">
    <property type="entry name" value="MRG domain"/>
    <property type="match status" value="3"/>
</dbReference>
<feature type="domain" description="MRG" evidence="7">
    <location>
        <begin position="180"/>
        <end position="282"/>
    </location>
</feature>
<dbReference type="GO" id="GO:0035267">
    <property type="term" value="C:NuA4 histone acetyltransferase complex"/>
    <property type="evidence" value="ECO:0007669"/>
    <property type="project" value="TreeGrafter"/>
</dbReference>
<dbReference type="GO" id="GO:0006355">
    <property type="term" value="P:regulation of DNA-templated transcription"/>
    <property type="evidence" value="ECO:0007669"/>
    <property type="project" value="InterPro"/>
</dbReference>
<dbReference type="EMBL" id="CACVKT020003358">
    <property type="protein sequence ID" value="CAC5383341.1"/>
    <property type="molecule type" value="Genomic_DNA"/>
</dbReference>
<feature type="region of interest" description="Disordered" evidence="6">
    <location>
        <begin position="336"/>
        <end position="379"/>
    </location>
</feature>
<accession>A0A6J8BIX7</accession>
<feature type="compositionally biased region" description="Basic and acidic residues" evidence="6">
    <location>
        <begin position="457"/>
        <end position="468"/>
    </location>
</feature>
<comment type="subcellular location">
    <subcellularLocation>
        <location evidence="1">Nucleus</location>
    </subcellularLocation>
</comment>
<evidence type="ECO:0000256" key="2">
    <source>
        <dbReference type="ARBA" id="ARBA00022853"/>
    </source>
</evidence>
<dbReference type="PANTHER" id="PTHR10880">
    <property type="entry name" value="MORTALITY FACTOR 4-LIKE PROTEIN"/>
    <property type="match status" value="1"/>
</dbReference>
<reference evidence="9 10" key="1">
    <citation type="submission" date="2020-06" db="EMBL/GenBank/DDBJ databases">
        <authorList>
            <person name="Li R."/>
            <person name="Bekaert M."/>
        </authorList>
    </citation>
    <scope>NUCLEOTIDE SEQUENCE [LARGE SCALE GENOMIC DNA]</scope>
    <source>
        <strain evidence="10">wild</strain>
    </source>
</reference>
<dbReference type="InterPro" id="IPR026541">
    <property type="entry name" value="MRG_dom"/>
</dbReference>
<dbReference type="Gene3D" id="2.30.30.140">
    <property type="match status" value="1"/>
</dbReference>
<dbReference type="OrthoDB" id="10044771at2759"/>